<name>A0ABR9UY75_9CHRO</name>
<evidence type="ECO:0000313" key="1">
    <source>
        <dbReference type="EMBL" id="MBE9193257.1"/>
    </source>
</evidence>
<gene>
    <name evidence="1" type="ORF">IQ230_23505</name>
</gene>
<reference evidence="1 2" key="1">
    <citation type="submission" date="2020-10" db="EMBL/GenBank/DDBJ databases">
        <authorList>
            <person name="Castelo-Branco R."/>
            <person name="Eusebio N."/>
            <person name="Adriana R."/>
            <person name="Vieira A."/>
            <person name="Brugerolle De Fraissinette N."/>
            <person name="Rezende De Castro R."/>
            <person name="Schneider M.P."/>
            <person name="Vasconcelos V."/>
            <person name="Leao P.N."/>
        </authorList>
    </citation>
    <scope>NUCLEOTIDE SEQUENCE [LARGE SCALE GENOMIC DNA]</scope>
    <source>
        <strain evidence="1 2">LEGE 06123</strain>
    </source>
</reference>
<keyword evidence="2" id="KW-1185">Reference proteome</keyword>
<protein>
    <submittedName>
        <fullName evidence="1">Uncharacterized protein</fullName>
    </submittedName>
</protein>
<organism evidence="1 2">
    <name type="scientific">Gloeocapsopsis crepidinum LEGE 06123</name>
    <dbReference type="NCBI Taxonomy" id="588587"/>
    <lineage>
        <taxon>Bacteria</taxon>
        <taxon>Bacillati</taxon>
        <taxon>Cyanobacteriota</taxon>
        <taxon>Cyanophyceae</taxon>
        <taxon>Oscillatoriophycideae</taxon>
        <taxon>Chroococcales</taxon>
        <taxon>Chroococcaceae</taxon>
        <taxon>Gloeocapsopsis</taxon>
    </lineage>
</organism>
<proteinExistence type="predicted"/>
<dbReference type="RefSeq" id="WP_193934647.1">
    <property type="nucleotide sequence ID" value="NZ_CAWPMZ010000133.1"/>
</dbReference>
<dbReference type="EMBL" id="JADEWN010000084">
    <property type="protein sequence ID" value="MBE9193257.1"/>
    <property type="molecule type" value="Genomic_DNA"/>
</dbReference>
<comment type="caution">
    <text evidence="1">The sequence shown here is derived from an EMBL/GenBank/DDBJ whole genome shotgun (WGS) entry which is preliminary data.</text>
</comment>
<accession>A0ABR9UY75</accession>
<dbReference type="Proteomes" id="UP000651156">
    <property type="component" value="Unassembled WGS sequence"/>
</dbReference>
<evidence type="ECO:0000313" key="2">
    <source>
        <dbReference type="Proteomes" id="UP000651156"/>
    </source>
</evidence>
<sequence length="204" mass="22913">MPLIKAPVKQQFDFYYDQQEAPTNPAIGDIWKERDSSRLLIQEWFWNGTYWLSSAEVVFTQNLNLGSLSSTVNPVIDFTVGQAIDRQNNLFITRYIFSAFMGSSSSANYTTRIGVSTPWSNISSSTTYTEIPNSASTTGTIDGHSSIVRTVANLNFHLNTRTVAELHNTNTMSPFNFVCRLSSNLTTQGLRQVMLGIYCRLARK</sequence>